<dbReference type="EMBL" id="CP002083">
    <property type="protein sequence ID" value="ADJ23565.1"/>
    <property type="molecule type" value="Genomic_DNA"/>
</dbReference>
<dbReference type="HOGENOM" id="CLU_118465_0_0_5"/>
<protein>
    <submittedName>
        <fullName evidence="2">Uncharacterized protein</fullName>
    </submittedName>
</protein>
<dbReference type="OrthoDB" id="7933091at2"/>
<sequence precursor="true">MKTRFTFLAAATLLGWASASAAQAGDLPFNLLNGSWGGGGDLIYTSGPPDKLSCLGYYRSADGGKSLGIALRCTGQPDKIEFRSKLAYADGKLSGTWEERTNNATGNASGTISDNALRVDFGGSLEGTVSIAFSASQQSINITISTAGSELKGAKVSLNRR</sequence>
<gene>
    <name evidence="2" type="ordered locus">Hden_1762</name>
</gene>
<evidence type="ECO:0000313" key="3">
    <source>
        <dbReference type="Proteomes" id="UP000002033"/>
    </source>
</evidence>
<keyword evidence="1" id="KW-0732">Signal</keyword>
<keyword evidence="3" id="KW-1185">Reference proteome</keyword>
<dbReference type="STRING" id="582899.Hden_1762"/>
<dbReference type="KEGG" id="hdn:Hden_1762"/>
<accession>D8JYW3</accession>
<dbReference type="AlphaFoldDB" id="D8JYW3"/>
<proteinExistence type="predicted"/>
<dbReference type="RefSeq" id="WP_013215724.1">
    <property type="nucleotide sequence ID" value="NC_014313.1"/>
</dbReference>
<dbReference type="Proteomes" id="UP000002033">
    <property type="component" value="Chromosome"/>
</dbReference>
<name>D8JYW3_HYPDA</name>
<feature type="chain" id="PRO_5003116454" evidence="1">
    <location>
        <begin position="25"/>
        <end position="161"/>
    </location>
</feature>
<organism evidence="2 3">
    <name type="scientific">Hyphomicrobium denitrificans (strain ATCC 51888 / DSM 1869 / NCIMB 11706 / TK 0415)</name>
    <dbReference type="NCBI Taxonomy" id="582899"/>
    <lineage>
        <taxon>Bacteria</taxon>
        <taxon>Pseudomonadati</taxon>
        <taxon>Pseudomonadota</taxon>
        <taxon>Alphaproteobacteria</taxon>
        <taxon>Hyphomicrobiales</taxon>
        <taxon>Hyphomicrobiaceae</taxon>
        <taxon>Hyphomicrobium</taxon>
    </lineage>
</organism>
<evidence type="ECO:0000256" key="1">
    <source>
        <dbReference type="SAM" id="SignalP"/>
    </source>
</evidence>
<reference evidence="3" key="1">
    <citation type="journal article" date="2011" name="J. Bacteriol.">
        <title>Genome sequences of eight morphologically diverse alphaproteobacteria.</title>
        <authorList>
            <consortium name="US DOE Joint Genome Institute"/>
            <person name="Brown P.J."/>
            <person name="Kysela D.T."/>
            <person name="Buechlein A."/>
            <person name="Hemmerich C."/>
            <person name="Brun Y.V."/>
        </authorList>
    </citation>
    <scope>NUCLEOTIDE SEQUENCE [LARGE SCALE GENOMIC DNA]</scope>
    <source>
        <strain evidence="3">ATCC 51888 / DSM 1869 / NCIB 11706 / TK 0415</strain>
    </source>
</reference>
<evidence type="ECO:0000313" key="2">
    <source>
        <dbReference type="EMBL" id="ADJ23565.1"/>
    </source>
</evidence>
<feature type="signal peptide" evidence="1">
    <location>
        <begin position="1"/>
        <end position="24"/>
    </location>
</feature>